<keyword evidence="1" id="KW-0472">Membrane</keyword>
<proteinExistence type="predicted"/>
<evidence type="ECO:0000313" key="3">
    <source>
        <dbReference type="RefSeq" id="XP_058976512.1"/>
    </source>
</evidence>
<name>A0ABM3USJ9_MUSDO</name>
<organism evidence="2 3">
    <name type="scientific">Musca domestica</name>
    <name type="common">House fly</name>
    <dbReference type="NCBI Taxonomy" id="7370"/>
    <lineage>
        <taxon>Eukaryota</taxon>
        <taxon>Metazoa</taxon>
        <taxon>Ecdysozoa</taxon>
        <taxon>Arthropoda</taxon>
        <taxon>Hexapoda</taxon>
        <taxon>Insecta</taxon>
        <taxon>Pterygota</taxon>
        <taxon>Neoptera</taxon>
        <taxon>Endopterygota</taxon>
        <taxon>Diptera</taxon>
        <taxon>Brachycera</taxon>
        <taxon>Muscomorpha</taxon>
        <taxon>Muscoidea</taxon>
        <taxon>Muscidae</taxon>
        <taxon>Musca</taxon>
    </lineage>
</organism>
<evidence type="ECO:0000256" key="1">
    <source>
        <dbReference type="SAM" id="Phobius"/>
    </source>
</evidence>
<dbReference type="RefSeq" id="XP_058976512.1">
    <property type="nucleotide sequence ID" value="XM_059120529.1"/>
</dbReference>
<dbReference type="Proteomes" id="UP001652621">
    <property type="component" value="Unplaced"/>
</dbReference>
<feature type="transmembrane region" description="Helical" evidence="1">
    <location>
        <begin position="89"/>
        <end position="113"/>
    </location>
</feature>
<gene>
    <name evidence="3" type="primary">LOC131801647</name>
</gene>
<feature type="transmembrane region" description="Helical" evidence="1">
    <location>
        <begin position="119"/>
        <end position="143"/>
    </location>
</feature>
<evidence type="ECO:0000313" key="2">
    <source>
        <dbReference type="Proteomes" id="UP001652621"/>
    </source>
</evidence>
<keyword evidence="1" id="KW-0812">Transmembrane</keyword>
<feature type="transmembrane region" description="Helical" evidence="1">
    <location>
        <begin position="12"/>
        <end position="32"/>
    </location>
</feature>
<keyword evidence="1" id="KW-1133">Transmembrane helix</keyword>
<keyword evidence="2" id="KW-1185">Reference proteome</keyword>
<protein>
    <submittedName>
        <fullName evidence="3">Uncharacterized protein LOC131801647</fullName>
    </submittedName>
</protein>
<accession>A0ABM3USJ9</accession>
<feature type="transmembrane region" description="Helical" evidence="1">
    <location>
        <begin position="52"/>
        <end position="77"/>
    </location>
</feature>
<dbReference type="GeneID" id="131801647"/>
<reference evidence="3" key="1">
    <citation type="submission" date="2025-08" db="UniProtKB">
        <authorList>
            <consortium name="RefSeq"/>
        </authorList>
    </citation>
    <scope>IDENTIFICATION</scope>
    <source>
        <strain evidence="3">Aabys</strain>
        <tissue evidence="3">Whole body</tissue>
    </source>
</reference>
<sequence>MEYCSLFNLENLSILVASINALVYLVLLMYDVIFLNEEYKKSAHSSDFSGKYAVHCEIILLLVFGIGLCSSVLYLKGMRQKNHGLMKPLLYMTTICIGFASVSFLCFYCAALVGSLEYFNVIIMGFSYFLAIGIFVLFSTPLFQIYQRMRQRALYPFNRTIRHSEKPVEQLNQ</sequence>